<organism evidence="2 3">
    <name type="scientific">Actinidia rufa</name>
    <dbReference type="NCBI Taxonomy" id="165716"/>
    <lineage>
        <taxon>Eukaryota</taxon>
        <taxon>Viridiplantae</taxon>
        <taxon>Streptophyta</taxon>
        <taxon>Embryophyta</taxon>
        <taxon>Tracheophyta</taxon>
        <taxon>Spermatophyta</taxon>
        <taxon>Magnoliopsida</taxon>
        <taxon>eudicotyledons</taxon>
        <taxon>Gunneridae</taxon>
        <taxon>Pentapetalae</taxon>
        <taxon>asterids</taxon>
        <taxon>Ericales</taxon>
        <taxon>Actinidiaceae</taxon>
        <taxon>Actinidia</taxon>
    </lineage>
</organism>
<dbReference type="AlphaFoldDB" id="A0A7J0DYX6"/>
<gene>
    <name evidence="2" type="ORF">Acr_00g0096250</name>
</gene>
<evidence type="ECO:0000313" key="2">
    <source>
        <dbReference type="EMBL" id="GFS45471.1"/>
    </source>
</evidence>
<sequence length="179" mass="19992">MTPLIKSLFLKTFESKEDVPKVSEEIIENKSRDEECEREKSKIGDAKQEEKGSTEITLNDDFGLIDVGDVHDTKDVNGLEAILTMSRDHEIPTFEPLAPSPNLPEPLELYVPTLEPNIIPMADQLEGKGQSLHGMASLAHLCMIILHSLHSMTHFTLMCFNAISLNSSKRSPLYILTFA</sequence>
<evidence type="ECO:0000313" key="3">
    <source>
        <dbReference type="Proteomes" id="UP000585474"/>
    </source>
</evidence>
<proteinExistence type="predicted"/>
<keyword evidence="3" id="KW-1185">Reference proteome</keyword>
<name>A0A7J0DYX6_9ERIC</name>
<evidence type="ECO:0000256" key="1">
    <source>
        <dbReference type="SAM" id="MobiDB-lite"/>
    </source>
</evidence>
<reference evidence="3" key="1">
    <citation type="submission" date="2019-07" db="EMBL/GenBank/DDBJ databases">
        <title>De Novo Assembly of kiwifruit Actinidia rufa.</title>
        <authorList>
            <person name="Sugita-Konishi S."/>
            <person name="Sato K."/>
            <person name="Mori E."/>
            <person name="Abe Y."/>
            <person name="Kisaki G."/>
            <person name="Hamano K."/>
            <person name="Suezawa K."/>
            <person name="Otani M."/>
            <person name="Fukuda T."/>
            <person name="Manabe T."/>
            <person name="Gomi K."/>
            <person name="Tabuchi M."/>
            <person name="Akimitsu K."/>
            <person name="Kataoka I."/>
        </authorList>
    </citation>
    <scope>NUCLEOTIDE SEQUENCE [LARGE SCALE GENOMIC DNA]</scope>
    <source>
        <strain evidence="3">cv. Fuchu</strain>
    </source>
</reference>
<accession>A0A7J0DYX6</accession>
<protein>
    <submittedName>
        <fullName evidence="2">Uncharacterized protein</fullName>
    </submittedName>
</protein>
<feature type="region of interest" description="Disordered" evidence="1">
    <location>
        <begin position="29"/>
        <end position="53"/>
    </location>
</feature>
<dbReference type="EMBL" id="BJWL01000449">
    <property type="protein sequence ID" value="GFS45471.1"/>
    <property type="molecule type" value="Genomic_DNA"/>
</dbReference>
<dbReference type="Proteomes" id="UP000585474">
    <property type="component" value="Unassembled WGS sequence"/>
</dbReference>
<comment type="caution">
    <text evidence="2">The sequence shown here is derived from an EMBL/GenBank/DDBJ whole genome shotgun (WGS) entry which is preliminary data.</text>
</comment>